<dbReference type="PANTHER" id="PTHR13117">
    <property type="entry name" value="ENDOPLASMIC RETICULUM MULTISPAN TRANSMEMBRANE PROTEIN-RELATED"/>
    <property type="match status" value="1"/>
</dbReference>
<evidence type="ECO:0000256" key="6">
    <source>
        <dbReference type="ARBA" id="ARBA00022989"/>
    </source>
</evidence>
<organism evidence="11 12">
    <name type="scientific">Micractinium conductrix</name>
    <dbReference type="NCBI Taxonomy" id="554055"/>
    <lineage>
        <taxon>Eukaryota</taxon>
        <taxon>Viridiplantae</taxon>
        <taxon>Chlorophyta</taxon>
        <taxon>core chlorophytes</taxon>
        <taxon>Trebouxiophyceae</taxon>
        <taxon>Chlorellales</taxon>
        <taxon>Chlorellaceae</taxon>
        <taxon>Chlorella clade</taxon>
        <taxon>Micractinium</taxon>
    </lineage>
</organism>
<comment type="pathway">
    <text evidence="2">Protein modification; protein glycosylation.</text>
</comment>
<evidence type="ECO:0000256" key="1">
    <source>
        <dbReference type="ARBA" id="ARBA00004477"/>
    </source>
</evidence>
<proteinExistence type="inferred from homology"/>
<feature type="transmembrane region" description="Helical" evidence="9">
    <location>
        <begin position="139"/>
        <end position="161"/>
    </location>
</feature>
<keyword evidence="4 9" id="KW-0812">Transmembrane</keyword>
<feature type="transmembrane region" description="Helical" evidence="9">
    <location>
        <begin position="113"/>
        <end position="132"/>
    </location>
</feature>
<name>A0A2P6VDG5_9CHLO</name>
<evidence type="ECO:0000256" key="4">
    <source>
        <dbReference type="ARBA" id="ARBA00022692"/>
    </source>
</evidence>
<evidence type="ECO:0000256" key="5">
    <source>
        <dbReference type="ARBA" id="ARBA00022824"/>
    </source>
</evidence>
<dbReference type="OrthoDB" id="9979195at2759"/>
<evidence type="ECO:0000256" key="2">
    <source>
        <dbReference type="ARBA" id="ARBA00004922"/>
    </source>
</evidence>
<evidence type="ECO:0000313" key="12">
    <source>
        <dbReference type="Proteomes" id="UP000239649"/>
    </source>
</evidence>
<feature type="transmembrane region" description="Helical" evidence="9">
    <location>
        <begin position="173"/>
        <end position="193"/>
    </location>
</feature>
<comment type="caution">
    <text evidence="11">The sequence shown here is derived from an EMBL/GenBank/DDBJ whole genome shotgun (WGS) entry which is preliminary data.</text>
</comment>
<protein>
    <recommendedName>
        <fullName evidence="9">Protein RFT1 homolog</fullName>
    </recommendedName>
</protein>
<evidence type="ECO:0000256" key="9">
    <source>
        <dbReference type="RuleBase" id="RU365067"/>
    </source>
</evidence>
<dbReference type="InterPro" id="IPR007594">
    <property type="entry name" value="RFT1"/>
</dbReference>
<feature type="transmembrane region" description="Helical" evidence="9">
    <location>
        <begin position="438"/>
        <end position="459"/>
    </location>
</feature>
<evidence type="ECO:0000313" key="11">
    <source>
        <dbReference type="EMBL" id="PSC72133.1"/>
    </source>
</evidence>
<dbReference type="GO" id="GO:0034203">
    <property type="term" value="P:glycolipid translocation"/>
    <property type="evidence" value="ECO:0007669"/>
    <property type="project" value="TreeGrafter"/>
</dbReference>
<gene>
    <name evidence="11" type="ORF">C2E20_4383</name>
</gene>
<accession>A0A2P6VDG5</accession>
<keyword evidence="6 9" id="KW-1133">Transmembrane helix</keyword>
<feature type="transmembrane region" description="Helical" evidence="9">
    <location>
        <begin position="379"/>
        <end position="401"/>
    </location>
</feature>
<keyword evidence="5" id="KW-0256">Endoplasmic reticulum</keyword>
<feature type="transmembrane region" description="Helical" evidence="9">
    <location>
        <begin position="413"/>
        <end position="432"/>
    </location>
</feature>
<feature type="transmembrane region" description="Helical" evidence="9">
    <location>
        <begin position="78"/>
        <end position="101"/>
    </location>
</feature>
<comment type="similarity">
    <text evidence="3 9">Belongs to the RFT1 family.</text>
</comment>
<dbReference type="Proteomes" id="UP000239649">
    <property type="component" value="Unassembled WGS sequence"/>
</dbReference>
<evidence type="ECO:0000256" key="8">
    <source>
        <dbReference type="ARBA" id="ARBA00045912"/>
    </source>
</evidence>
<dbReference type="AlphaFoldDB" id="A0A2P6VDG5"/>
<dbReference type="PANTHER" id="PTHR13117:SF5">
    <property type="entry name" value="PROTEIN RFT1 HOMOLOG"/>
    <property type="match status" value="1"/>
</dbReference>
<evidence type="ECO:0000256" key="3">
    <source>
        <dbReference type="ARBA" id="ARBA00010288"/>
    </source>
</evidence>
<dbReference type="EMBL" id="LHPF02000011">
    <property type="protein sequence ID" value="PSC72133.1"/>
    <property type="molecule type" value="Genomic_DNA"/>
</dbReference>
<feature type="signal peptide" evidence="10">
    <location>
        <begin position="1"/>
        <end position="29"/>
    </location>
</feature>
<feature type="transmembrane region" description="Helical" evidence="9">
    <location>
        <begin position="340"/>
        <end position="359"/>
    </location>
</feature>
<comment type="subcellular location">
    <subcellularLocation>
        <location evidence="1 9">Endoplasmic reticulum membrane</location>
        <topology evidence="1 9">Multi-pass membrane protein</topology>
    </subcellularLocation>
</comment>
<dbReference type="Pfam" id="PF04506">
    <property type="entry name" value="Rft-1"/>
    <property type="match status" value="1"/>
</dbReference>
<keyword evidence="7 9" id="KW-0472">Membrane</keyword>
<dbReference type="GO" id="GO:0005789">
    <property type="term" value="C:endoplasmic reticulum membrane"/>
    <property type="evidence" value="ECO:0007669"/>
    <property type="project" value="UniProtKB-SubCell"/>
</dbReference>
<sequence length="595" mass="59863">MLAGFAHLVASQVVTRLLTFALNLATARSLTPEAYGVAAVQFHLINTAILMVAREGLRRGCLRLDPSSPRAAARTLRIAALAIPAGAALAAAVTAALLRSAGAAADAAYSRALVMQGLAAFVELLAEPLYILGATRLLFGLRVGVETAAATAKGLLTLALVRRPGAMPPALAFSWGQLAYAGVTLAGYAAYFLPELLRERRGQGPGGRAPRGGAGKAEGGAGIAVPGAGSSDSGAASAAAAAAECVAPPSDRDILRLSGTFTVQAAEKLVLAEGSKMAVAAFQGPHDQGVYGLVSSLGSIVVRTLFQPLEEAAFVAFSKGQGAGAPRGVALRRQARLLPVLVRCITSVALVAAAFGPAYSHLALLLLYGRRWADTEAPLALGLYSWYLVPLAANGILEAFLHSVADERQLHASNAALVAFTAAHACLSAAAVRCGGAAGLIGADAVNMVLRIAYCLVFARRRFGGGDSSAGDGGGSNGSSKVDGAALEPGFSLRGLLPSAATAAALAAAAALTGASRVLLMSGSSALAAAAAQRGLSVLPPAAASALSGQPFAALAAAHVGVGIACLAAVAATMWRHERQLLTEVRQLRKGSKAA</sequence>
<keyword evidence="10" id="KW-0732">Signal</keyword>
<reference evidence="11 12" key="1">
    <citation type="journal article" date="2018" name="Plant J.">
        <title>Genome sequences of Chlorella sorokiniana UTEX 1602 and Micractinium conductrix SAG 241.80: implications to maltose excretion by a green alga.</title>
        <authorList>
            <person name="Arriola M.B."/>
            <person name="Velmurugan N."/>
            <person name="Zhang Y."/>
            <person name="Plunkett M.H."/>
            <person name="Hondzo H."/>
            <person name="Barney B.M."/>
        </authorList>
    </citation>
    <scope>NUCLEOTIDE SEQUENCE [LARGE SCALE GENOMIC DNA]</scope>
    <source>
        <strain evidence="11 12">SAG 241.80</strain>
    </source>
</reference>
<dbReference type="GO" id="GO:0006488">
    <property type="term" value="P:dolichol-linked oligosaccharide biosynthetic process"/>
    <property type="evidence" value="ECO:0007669"/>
    <property type="project" value="InterPro"/>
</dbReference>
<evidence type="ECO:0000256" key="7">
    <source>
        <dbReference type="ARBA" id="ARBA00023136"/>
    </source>
</evidence>
<comment type="function">
    <text evidence="8 9">Intramembrane glycolipid transporter that operates in the biosynthetic pathway of dolichol-linked oligosaccharides, the glycan precursors employed in protein asparagine (N)-glycosylation. The sequential addition of sugars to dolichol pyrophosphate produces dolichol-linked oligosaccharides containing fourteen sugars, including two GlcNAcs, nine mannoses and three glucoses. Once assembled, the oligosaccharide is transferred from the lipid to nascent proteins by oligosaccharyltransferases. The assembly of dolichol-linked oligosaccharides begins on the cytosolic side of the endoplasmic reticulum membrane and finishes in its lumen. RFT1 could mediate the translocation of the cytosolically oriented intermediate DolPP-GlcNAc2Man5, produced by ALG11, into the ER lumen where dolichol-linked oligosaccharides assembly continues. However, the intramembrane lipid transporter activity could not be confirmed in vitro.</text>
</comment>
<keyword evidence="12" id="KW-1185">Reference proteome</keyword>
<feature type="transmembrane region" description="Helical" evidence="9">
    <location>
        <begin position="552"/>
        <end position="572"/>
    </location>
</feature>
<dbReference type="STRING" id="554055.A0A2P6VDG5"/>
<feature type="chain" id="PRO_5015179872" description="Protein RFT1 homolog" evidence="10">
    <location>
        <begin position="30"/>
        <end position="595"/>
    </location>
</feature>
<feature type="transmembrane region" description="Helical" evidence="9">
    <location>
        <begin position="37"/>
        <end position="57"/>
    </location>
</feature>
<evidence type="ECO:0000256" key="10">
    <source>
        <dbReference type="SAM" id="SignalP"/>
    </source>
</evidence>